<comment type="similarity">
    <text evidence="1">Belongs to the membrane fusion protein (MFP) (TC 8.A.1) family.</text>
</comment>
<dbReference type="PANTHER" id="PTHR30469">
    <property type="entry name" value="MULTIDRUG RESISTANCE PROTEIN MDTA"/>
    <property type="match status" value="1"/>
</dbReference>
<keyword evidence="5" id="KW-1185">Reference proteome</keyword>
<evidence type="ECO:0000256" key="1">
    <source>
        <dbReference type="ARBA" id="ARBA00009477"/>
    </source>
</evidence>
<dbReference type="Proteomes" id="UP000663207">
    <property type="component" value="Chromosome"/>
</dbReference>
<feature type="domain" description="Multidrug resistance protein MdtA-like alpha-helical hairpin" evidence="2">
    <location>
        <begin position="102"/>
        <end position="161"/>
    </location>
</feature>
<dbReference type="Gene3D" id="2.40.50.100">
    <property type="match status" value="1"/>
</dbReference>
<dbReference type="RefSeq" id="WP_207379938.1">
    <property type="nucleotide sequence ID" value="NZ_CP071502.1"/>
</dbReference>
<dbReference type="Gene3D" id="1.10.287.470">
    <property type="entry name" value="Helix hairpin bin"/>
    <property type="match status" value="1"/>
</dbReference>
<gene>
    <name evidence="4" type="ORF">JYB85_15020</name>
</gene>
<sequence length="359" mass="39031">MKPCETRSRTLSGPGLLLSLLMPLLLLSGNALAAKERPRPVKVMQISLADGSGERVLPGQVKASERAALSFQVSGEISAIKVRPGEAVKAGQLLALLDPAIYEQQLEVAKAQFELAKVLFERASSLVEQGVVSRNDYDKYKSDYAVARAALDKAETDLSYTRLLAPYDGIISQRFRRQYEFVPAQQQVLGIRNEAAIDVSFQLPEQYIGALQRSPQGQGKVLGAEVRFDSSDLWFSASLKEMNTVADISTASYTLVLTLPMPEKLNILPGMSAAVKVRLAGDGMVAQPALPEGALVREDKGNFVYRWLPAEHKVEKVAVTLNGTVLESGLSDGDFVVVAGVDELSDGQTVERWVKERGL</sequence>
<evidence type="ECO:0000259" key="3">
    <source>
        <dbReference type="Pfam" id="PF25917"/>
    </source>
</evidence>
<dbReference type="Gene3D" id="2.40.420.20">
    <property type="match status" value="1"/>
</dbReference>
<name>A0ABX7R068_9GAMM</name>
<proteinExistence type="inferred from homology"/>
<dbReference type="InterPro" id="IPR058625">
    <property type="entry name" value="MdtA-like_BSH"/>
</dbReference>
<dbReference type="NCBIfam" id="TIGR01730">
    <property type="entry name" value="RND_mfp"/>
    <property type="match status" value="1"/>
</dbReference>
<dbReference type="EMBL" id="CP071502">
    <property type="protein sequence ID" value="QSX36581.1"/>
    <property type="molecule type" value="Genomic_DNA"/>
</dbReference>
<dbReference type="Pfam" id="PF25917">
    <property type="entry name" value="BSH_RND"/>
    <property type="match status" value="1"/>
</dbReference>
<feature type="domain" description="Multidrug resistance protein MdtA-like barrel-sandwich hybrid" evidence="3">
    <location>
        <begin position="68"/>
        <end position="186"/>
    </location>
</feature>
<evidence type="ECO:0000313" key="5">
    <source>
        <dbReference type="Proteomes" id="UP000663207"/>
    </source>
</evidence>
<protein>
    <submittedName>
        <fullName evidence="4">Efflux RND transporter periplasmic adaptor subunit</fullName>
    </submittedName>
</protein>
<accession>A0ABX7R068</accession>
<reference evidence="4 5" key="1">
    <citation type="submission" date="2021-03" db="EMBL/GenBank/DDBJ databases">
        <title>Novel species identification of genus Shewanella.</title>
        <authorList>
            <person name="Liu G."/>
            <person name="Zhang Q."/>
        </authorList>
    </citation>
    <scope>NUCLEOTIDE SEQUENCE [LARGE SCALE GENOMIC DNA]</scope>
    <source>
        <strain evidence="4 5">FJAT-52962</strain>
    </source>
</reference>
<evidence type="ECO:0000259" key="2">
    <source>
        <dbReference type="Pfam" id="PF25876"/>
    </source>
</evidence>
<dbReference type="PANTHER" id="PTHR30469:SF20">
    <property type="entry name" value="EFFLUX RND TRANSPORTER PERIPLASMIC ADAPTOR SUBUNIT"/>
    <property type="match status" value="1"/>
</dbReference>
<organism evidence="4 5">
    <name type="scientific">Shewanella sedimentimangrovi</name>
    <dbReference type="NCBI Taxonomy" id="2814293"/>
    <lineage>
        <taxon>Bacteria</taxon>
        <taxon>Pseudomonadati</taxon>
        <taxon>Pseudomonadota</taxon>
        <taxon>Gammaproteobacteria</taxon>
        <taxon>Alteromonadales</taxon>
        <taxon>Shewanellaceae</taxon>
        <taxon>Shewanella</taxon>
    </lineage>
</organism>
<dbReference type="SUPFAM" id="SSF111369">
    <property type="entry name" value="HlyD-like secretion proteins"/>
    <property type="match status" value="1"/>
</dbReference>
<dbReference type="InterPro" id="IPR058624">
    <property type="entry name" value="MdtA-like_HH"/>
</dbReference>
<dbReference type="InterPro" id="IPR006143">
    <property type="entry name" value="RND_pump_MFP"/>
</dbReference>
<dbReference type="Gene3D" id="2.40.30.170">
    <property type="match status" value="1"/>
</dbReference>
<dbReference type="Pfam" id="PF25876">
    <property type="entry name" value="HH_MFP_RND"/>
    <property type="match status" value="1"/>
</dbReference>
<evidence type="ECO:0000313" key="4">
    <source>
        <dbReference type="EMBL" id="QSX36581.1"/>
    </source>
</evidence>